<gene>
    <name evidence="1" type="ORF">P5673_006955</name>
</gene>
<evidence type="ECO:0000313" key="2">
    <source>
        <dbReference type="Proteomes" id="UP001249851"/>
    </source>
</evidence>
<feature type="non-terminal residue" evidence="1">
    <location>
        <position position="1"/>
    </location>
</feature>
<comment type="caution">
    <text evidence="1">The sequence shown here is derived from an EMBL/GenBank/DDBJ whole genome shotgun (WGS) entry which is preliminary data.</text>
</comment>
<organism evidence="1 2">
    <name type="scientific">Acropora cervicornis</name>
    <name type="common">Staghorn coral</name>
    <dbReference type="NCBI Taxonomy" id="6130"/>
    <lineage>
        <taxon>Eukaryota</taxon>
        <taxon>Metazoa</taxon>
        <taxon>Cnidaria</taxon>
        <taxon>Anthozoa</taxon>
        <taxon>Hexacorallia</taxon>
        <taxon>Scleractinia</taxon>
        <taxon>Astrocoeniina</taxon>
        <taxon>Acroporidae</taxon>
        <taxon>Acropora</taxon>
    </lineage>
</organism>
<reference evidence="1" key="2">
    <citation type="journal article" date="2023" name="Science">
        <title>Genomic signatures of disease resistance in endangered staghorn corals.</title>
        <authorList>
            <person name="Vollmer S.V."/>
            <person name="Selwyn J.D."/>
            <person name="Despard B.A."/>
            <person name="Roesel C.L."/>
        </authorList>
    </citation>
    <scope>NUCLEOTIDE SEQUENCE</scope>
    <source>
        <strain evidence="1">K2</strain>
    </source>
</reference>
<proteinExistence type="predicted"/>
<name>A0AAD9VC10_ACRCE</name>
<reference evidence="1" key="1">
    <citation type="journal article" date="2023" name="G3 (Bethesda)">
        <title>Whole genome assembly and annotation of the endangered Caribbean coral Acropora cervicornis.</title>
        <authorList>
            <person name="Selwyn J.D."/>
            <person name="Vollmer S.V."/>
        </authorList>
    </citation>
    <scope>NUCLEOTIDE SEQUENCE</scope>
    <source>
        <strain evidence="1">K2</strain>
    </source>
</reference>
<dbReference type="EMBL" id="JARQWQ010000011">
    <property type="protein sequence ID" value="KAK2568891.1"/>
    <property type="molecule type" value="Genomic_DNA"/>
</dbReference>
<keyword evidence="2" id="KW-1185">Reference proteome</keyword>
<evidence type="ECO:0000313" key="1">
    <source>
        <dbReference type="EMBL" id="KAK2568891.1"/>
    </source>
</evidence>
<dbReference type="AlphaFoldDB" id="A0AAD9VC10"/>
<protein>
    <submittedName>
        <fullName evidence="1">Uncharacterized protein</fullName>
    </submittedName>
</protein>
<dbReference type="Proteomes" id="UP001249851">
    <property type="component" value="Unassembled WGS sequence"/>
</dbReference>
<accession>A0AAD9VC10</accession>
<sequence length="59" mass="7115">MQLLRVQPLRERRTRQMTLLGSVNTILKLRYVFLLLSHRLQRNLVLLAWIYQWGALPVQ</sequence>